<evidence type="ECO:0000313" key="2">
    <source>
        <dbReference type="Proteomes" id="UP000215144"/>
    </source>
</evidence>
<evidence type="ECO:0000313" key="1">
    <source>
        <dbReference type="EMBL" id="SNV32058.1"/>
    </source>
</evidence>
<sequence length="127" mass="14305">MRSHSLETDLVYVKEMIQHAEEAKGVIPKALKYGIPLDDDMVIATLAVHLGQVGEQASQGKLSEAFKEKYSDLLNLPQLKGFRNLAYHNYGKLNGKMVIGIEKNYLPTTLDNLYQLKSLLEKELAEE</sequence>
<dbReference type="EMBL" id="LT906454">
    <property type="protein sequence ID" value="SNV32058.1"/>
    <property type="molecule type" value="Genomic_DNA"/>
</dbReference>
<dbReference type="Proteomes" id="UP000215144">
    <property type="component" value="Chromosome 1"/>
</dbReference>
<protein>
    <recommendedName>
        <fullName evidence="3">DUF86 domain-containing protein</fullName>
    </recommendedName>
</protein>
<dbReference type="RefSeq" id="WP_095121306.1">
    <property type="nucleotide sequence ID" value="NZ_LT906454.1"/>
</dbReference>
<dbReference type="AlphaFoldDB" id="A0A239WDQ7"/>
<proteinExistence type="predicted"/>
<reference evidence="1 2" key="1">
    <citation type="submission" date="2017-06" db="EMBL/GenBank/DDBJ databases">
        <authorList>
            <consortium name="Pathogen Informatics"/>
        </authorList>
    </citation>
    <scope>NUCLEOTIDE SEQUENCE [LARGE SCALE GENOMIC DNA]</scope>
    <source>
        <strain evidence="1 2">NCTC11291</strain>
    </source>
</reference>
<evidence type="ECO:0008006" key="3">
    <source>
        <dbReference type="Google" id="ProtNLM"/>
    </source>
</evidence>
<organism evidence="1 2">
    <name type="scientific">Streptococcus acidominimus</name>
    <dbReference type="NCBI Taxonomy" id="1326"/>
    <lineage>
        <taxon>Bacteria</taxon>
        <taxon>Bacillati</taxon>
        <taxon>Bacillota</taxon>
        <taxon>Bacilli</taxon>
        <taxon>Lactobacillales</taxon>
        <taxon>Streptococcaceae</taxon>
        <taxon>Streptococcus</taxon>
    </lineage>
</organism>
<gene>
    <name evidence="1" type="ORF">SAMEA4504048_00102</name>
</gene>
<name>A0A239WDQ7_STRAI</name>
<accession>A0A239WDQ7</accession>
<dbReference type="OrthoDB" id="9810538at2"/>
<dbReference type="KEGG" id="saco:SAME_00102"/>